<feature type="region of interest" description="Disordered" evidence="1">
    <location>
        <begin position="104"/>
        <end position="123"/>
    </location>
</feature>
<evidence type="ECO:0000313" key="4">
    <source>
        <dbReference type="Proteomes" id="UP001628179"/>
    </source>
</evidence>
<feature type="compositionally biased region" description="Basic and acidic residues" evidence="1">
    <location>
        <begin position="295"/>
        <end position="306"/>
    </location>
</feature>
<sequence>MAPPRANNPKPTDDSTQHHSLDKSPRQPENRLTAFFCKLRPSRRPERGGTARQATDNAGEPAAHCSILARQQQHRRQRQALKRSGDFLGVTGVNPYTGILDIVTPPTSSEEGEEDGAGSCVSSSVIPRSSLLAGLSRDAQDARDKYEMALAKRNARVEKEERRLARAEQRKEVVREVTDLGSLSEDSVTPRTRRGRVQELDDDNSAEEWTGDLDQGLDSSDGSSQGEATDPSPWPIEHISGSTRPFPSACTRIITTTTSWPAGKVGEATRQAEDYKKPAWQPREHGQEWEMRKTMRRPEHPSHDGGPKPAATQSPPTYTACLAKLPCRHLAQTVARGAARAAFQVASRAAPEATTRGAAPAPVPASATTYLGNPHGAGQAKATATAKPGAAPPPVQGSGGDDPPVTTVIPDDKGGIGGRSRPADIGRVLGSCVRTGASVAVKLAWAYWHVVSPVFDGGSEARQRFDEGQATYQDCGICVLAVMFVFLAVSAGVWVIRGIVWAVRGVWVVVGVVRLVAGFG</sequence>
<keyword evidence="4" id="KW-1185">Reference proteome</keyword>
<feature type="compositionally biased region" description="Basic and acidic residues" evidence="1">
    <location>
        <begin position="11"/>
        <end position="29"/>
    </location>
</feature>
<dbReference type="EMBL" id="BAAFSV010000005">
    <property type="protein sequence ID" value="GAB1318748.1"/>
    <property type="molecule type" value="Genomic_DNA"/>
</dbReference>
<name>A0ABQ0GLV7_9PEZI</name>
<keyword evidence="2" id="KW-0812">Transmembrane</keyword>
<evidence type="ECO:0000256" key="2">
    <source>
        <dbReference type="SAM" id="Phobius"/>
    </source>
</evidence>
<feature type="region of interest" description="Disordered" evidence="1">
    <location>
        <begin position="295"/>
        <end position="314"/>
    </location>
</feature>
<feature type="compositionally biased region" description="Low complexity" evidence="1">
    <location>
        <begin position="212"/>
        <end position="226"/>
    </location>
</feature>
<reference evidence="3 4" key="1">
    <citation type="submission" date="2024-09" db="EMBL/GenBank/DDBJ databases">
        <title>Itraconazole resistance in Madurella fahalii resulting from another homologue of gene encoding cytochrome P450 14-alpha sterol demethylase (CYP51).</title>
        <authorList>
            <person name="Yoshioka I."/>
            <person name="Fahal A.H."/>
            <person name="Kaneko S."/>
            <person name="Yaguchi T."/>
        </authorList>
    </citation>
    <scope>NUCLEOTIDE SEQUENCE [LARGE SCALE GENOMIC DNA]</scope>
    <source>
        <strain evidence="3 4">IFM 68171</strain>
    </source>
</reference>
<comment type="caution">
    <text evidence="3">The sequence shown here is derived from an EMBL/GenBank/DDBJ whole genome shotgun (WGS) entry which is preliminary data.</text>
</comment>
<dbReference type="GeneID" id="98179700"/>
<feature type="region of interest" description="Disordered" evidence="1">
    <location>
        <begin position="1"/>
        <end position="80"/>
    </location>
</feature>
<feature type="compositionally biased region" description="Basic and acidic residues" evidence="1">
    <location>
        <begin position="155"/>
        <end position="178"/>
    </location>
</feature>
<evidence type="ECO:0000256" key="1">
    <source>
        <dbReference type="SAM" id="MobiDB-lite"/>
    </source>
</evidence>
<feature type="compositionally biased region" description="Low complexity" evidence="1">
    <location>
        <begin position="376"/>
        <end position="389"/>
    </location>
</feature>
<gene>
    <name evidence="3" type="ORF">MFIFM68171_08958</name>
</gene>
<dbReference type="RefSeq" id="XP_070920478.1">
    <property type="nucleotide sequence ID" value="XM_071064377.1"/>
</dbReference>
<accession>A0ABQ0GLV7</accession>
<evidence type="ECO:0000313" key="3">
    <source>
        <dbReference type="EMBL" id="GAB1318748.1"/>
    </source>
</evidence>
<feature type="region of interest" description="Disordered" evidence="1">
    <location>
        <begin position="153"/>
        <end position="248"/>
    </location>
</feature>
<feature type="compositionally biased region" description="Low complexity" evidence="1">
    <location>
        <begin position="358"/>
        <end position="367"/>
    </location>
</feature>
<protein>
    <submittedName>
        <fullName evidence="3">Uncharacterized protein</fullName>
    </submittedName>
</protein>
<dbReference type="Proteomes" id="UP001628179">
    <property type="component" value="Unassembled WGS sequence"/>
</dbReference>
<organism evidence="3 4">
    <name type="scientific">Madurella fahalii</name>
    <dbReference type="NCBI Taxonomy" id="1157608"/>
    <lineage>
        <taxon>Eukaryota</taxon>
        <taxon>Fungi</taxon>
        <taxon>Dikarya</taxon>
        <taxon>Ascomycota</taxon>
        <taxon>Pezizomycotina</taxon>
        <taxon>Sordariomycetes</taxon>
        <taxon>Sordariomycetidae</taxon>
        <taxon>Sordariales</taxon>
        <taxon>Sordariales incertae sedis</taxon>
        <taxon>Madurella</taxon>
    </lineage>
</organism>
<feature type="compositionally biased region" description="Acidic residues" evidence="1">
    <location>
        <begin position="200"/>
        <end position="211"/>
    </location>
</feature>
<feature type="transmembrane region" description="Helical" evidence="2">
    <location>
        <begin position="472"/>
        <end position="493"/>
    </location>
</feature>
<feature type="region of interest" description="Disordered" evidence="1">
    <location>
        <begin position="348"/>
        <end position="404"/>
    </location>
</feature>
<keyword evidence="2" id="KW-0472">Membrane</keyword>
<proteinExistence type="predicted"/>
<keyword evidence="2" id="KW-1133">Transmembrane helix</keyword>